<dbReference type="InterPro" id="IPR011042">
    <property type="entry name" value="6-blade_b-propeller_TolB-like"/>
</dbReference>
<evidence type="ECO:0000313" key="1">
    <source>
        <dbReference type="EMBL" id="KAF2034211.1"/>
    </source>
</evidence>
<dbReference type="OrthoDB" id="5307922at2759"/>
<reference evidence="1" key="1">
    <citation type="journal article" date="2020" name="Stud. Mycol.">
        <title>101 Dothideomycetes genomes: a test case for predicting lifestyles and emergence of pathogens.</title>
        <authorList>
            <person name="Haridas S."/>
            <person name="Albert R."/>
            <person name="Binder M."/>
            <person name="Bloem J."/>
            <person name="Labutti K."/>
            <person name="Salamov A."/>
            <person name="Andreopoulos B."/>
            <person name="Baker S."/>
            <person name="Barry K."/>
            <person name="Bills G."/>
            <person name="Bluhm B."/>
            <person name="Cannon C."/>
            <person name="Castanera R."/>
            <person name="Culley D."/>
            <person name="Daum C."/>
            <person name="Ezra D."/>
            <person name="Gonzalez J."/>
            <person name="Henrissat B."/>
            <person name="Kuo A."/>
            <person name="Liang C."/>
            <person name="Lipzen A."/>
            <person name="Lutzoni F."/>
            <person name="Magnuson J."/>
            <person name="Mondo S."/>
            <person name="Nolan M."/>
            <person name="Ohm R."/>
            <person name="Pangilinan J."/>
            <person name="Park H.-J."/>
            <person name="Ramirez L."/>
            <person name="Alfaro M."/>
            <person name="Sun H."/>
            <person name="Tritt A."/>
            <person name="Yoshinaga Y."/>
            <person name="Zwiers L.-H."/>
            <person name="Turgeon B."/>
            <person name="Goodwin S."/>
            <person name="Spatafora J."/>
            <person name="Crous P."/>
            <person name="Grigoriev I."/>
        </authorList>
    </citation>
    <scope>NUCLEOTIDE SEQUENCE</scope>
    <source>
        <strain evidence="1">CBS 110217</strain>
    </source>
</reference>
<sequence length="439" mass="48231">MPSVATQVYYALVVAWGASFYQFFLRDLFQTTFGFGRVIQNIDEFPYSCRRLEHPRLEGCEDLWLDNGGRTLYAGCAGTSPGRLEWNQAIKKVNATGRRPGGSELIALDVDEPGADGLFNLRAIRPLGYTGATGDSTIDILGFDAEILDGDTINFYFVNQRPPVGPFNNIVDASVLGANSTIDVFEMRRDEEAMRHLRTVYSPAVLTPNRVAVLGGGEFLVTNDHSTKTGLRSELDPFIGGGNVAFCSLSGECHIAVTGSEPDEQVAKDLRPVQPLYKEYLDTLKSYIPKPGLKFPNGLTRGFDGLIYLPSSVDGRVRVYSLTSDNTLNLIDEIHAGMPLDNISPDANGDLWVPGFPYYLQTYKALADPLNMGAPATVLRIRKTVDVENRKVDYRVEKVLEDGEGKVLSGSTTVRHDVKTGRLWIGAAVHPFLVVCDPK</sequence>
<dbReference type="InterPro" id="IPR051288">
    <property type="entry name" value="Serum_paraoxonase/arylesterase"/>
</dbReference>
<gene>
    <name evidence="1" type="ORF">EK21DRAFT_56999</name>
</gene>
<dbReference type="EMBL" id="ML978162">
    <property type="protein sequence ID" value="KAF2034211.1"/>
    <property type="molecule type" value="Genomic_DNA"/>
</dbReference>
<dbReference type="Gene3D" id="2.120.10.30">
    <property type="entry name" value="TolB, C-terminal domain"/>
    <property type="match status" value="2"/>
</dbReference>
<evidence type="ECO:0000313" key="2">
    <source>
        <dbReference type="Proteomes" id="UP000799777"/>
    </source>
</evidence>
<dbReference type="PANTHER" id="PTHR11799:SF20">
    <property type="entry name" value="SMP-30_GLUCONOLACTONASE_LRE-LIKE REGION DOMAIN-CONTAINING PROTEIN"/>
    <property type="match status" value="1"/>
</dbReference>
<name>A0A9P4HFI0_9PLEO</name>
<dbReference type="PANTHER" id="PTHR11799">
    <property type="entry name" value="PARAOXONASE"/>
    <property type="match status" value="1"/>
</dbReference>
<dbReference type="AlphaFoldDB" id="A0A9P4HFI0"/>
<comment type="caution">
    <text evidence="1">The sequence shown here is derived from an EMBL/GenBank/DDBJ whole genome shotgun (WGS) entry which is preliminary data.</text>
</comment>
<protein>
    <submittedName>
        <fullName evidence="1">Calcium-dependent phosphotriesterase</fullName>
    </submittedName>
</protein>
<dbReference type="Proteomes" id="UP000799777">
    <property type="component" value="Unassembled WGS sequence"/>
</dbReference>
<dbReference type="SUPFAM" id="SSF63829">
    <property type="entry name" value="Calcium-dependent phosphotriesterase"/>
    <property type="match status" value="1"/>
</dbReference>
<proteinExistence type="predicted"/>
<organism evidence="1 2">
    <name type="scientific">Setomelanomma holmii</name>
    <dbReference type="NCBI Taxonomy" id="210430"/>
    <lineage>
        <taxon>Eukaryota</taxon>
        <taxon>Fungi</taxon>
        <taxon>Dikarya</taxon>
        <taxon>Ascomycota</taxon>
        <taxon>Pezizomycotina</taxon>
        <taxon>Dothideomycetes</taxon>
        <taxon>Pleosporomycetidae</taxon>
        <taxon>Pleosporales</taxon>
        <taxon>Pleosporineae</taxon>
        <taxon>Phaeosphaeriaceae</taxon>
        <taxon>Setomelanomma</taxon>
    </lineage>
</organism>
<keyword evidence="2" id="KW-1185">Reference proteome</keyword>
<accession>A0A9P4HFI0</accession>